<organism evidence="5 6">
    <name type="scientific">Clonostachys solani</name>
    <dbReference type="NCBI Taxonomy" id="160281"/>
    <lineage>
        <taxon>Eukaryota</taxon>
        <taxon>Fungi</taxon>
        <taxon>Dikarya</taxon>
        <taxon>Ascomycota</taxon>
        <taxon>Pezizomycotina</taxon>
        <taxon>Sordariomycetes</taxon>
        <taxon>Hypocreomycetidae</taxon>
        <taxon>Hypocreales</taxon>
        <taxon>Bionectriaceae</taxon>
        <taxon>Clonostachys</taxon>
    </lineage>
</organism>
<evidence type="ECO:0000256" key="4">
    <source>
        <dbReference type="SAM" id="Phobius"/>
    </source>
</evidence>
<keyword evidence="4" id="KW-1133">Transmembrane helix</keyword>
<accession>A0A9N9YZ12</accession>
<evidence type="ECO:0000313" key="6">
    <source>
        <dbReference type="Proteomes" id="UP000775872"/>
    </source>
</evidence>
<reference evidence="6" key="1">
    <citation type="submission" date="2019-06" db="EMBL/GenBank/DDBJ databases">
        <authorList>
            <person name="Broberg M."/>
        </authorList>
    </citation>
    <scope>NUCLEOTIDE SEQUENCE [LARGE SCALE GENOMIC DNA]</scope>
</reference>
<sequence length="301" mass="34233">MEMDKMLQNAAGWMPPQWWLDPAKSCYESKTFSGIDEAGRIRDQLMHYHLLIQLHWPCMLVRPTKREFYYSSMNASRELLTRFVALNMHRTTRYYCLGASMLALAASIALCISYIMVGEDGEIGGLMDHILHHRPADRGMMEVSLESIKQLSLTRTHPSVFKMISVFRDILSVEEEVARGTRYKTVYTGNQPHKFECHSRRSDEGVEIYIPSLGSIDLVRQHGSQNPAIALSPAMGNIANSGRPHDLGTTPSTRATINSNQKQNGMDLELNFDDTILDFDQQFHNEWMVEDVDGSLLGYID</sequence>
<evidence type="ECO:0000313" key="5">
    <source>
        <dbReference type="EMBL" id="CAH0044802.1"/>
    </source>
</evidence>
<dbReference type="OrthoDB" id="5144036at2759"/>
<keyword evidence="1" id="KW-0805">Transcription regulation</keyword>
<proteinExistence type="predicted"/>
<comment type="caution">
    <text evidence="5">The sequence shown here is derived from an EMBL/GenBank/DDBJ whole genome shotgun (WGS) entry which is preliminary data.</text>
</comment>
<keyword evidence="2" id="KW-0804">Transcription</keyword>
<name>A0A9N9YZ12_9HYPO</name>
<dbReference type="EMBL" id="CABFOC020000007">
    <property type="protein sequence ID" value="CAH0044802.1"/>
    <property type="molecule type" value="Genomic_DNA"/>
</dbReference>
<dbReference type="Proteomes" id="UP000775872">
    <property type="component" value="Unassembled WGS sequence"/>
</dbReference>
<dbReference type="PANTHER" id="PTHR47840:SF1">
    <property type="entry name" value="ZN(II)2CYS6 TRANSCRIPTION FACTOR (EUROFUNG)"/>
    <property type="match status" value="1"/>
</dbReference>
<evidence type="ECO:0000256" key="3">
    <source>
        <dbReference type="ARBA" id="ARBA00023242"/>
    </source>
</evidence>
<keyword evidence="4" id="KW-0472">Membrane</keyword>
<gene>
    <name evidence="5" type="ORF">CSOL1703_00010541</name>
</gene>
<evidence type="ECO:0000256" key="2">
    <source>
        <dbReference type="ARBA" id="ARBA00023163"/>
    </source>
</evidence>
<evidence type="ECO:0000256" key="1">
    <source>
        <dbReference type="ARBA" id="ARBA00023015"/>
    </source>
</evidence>
<keyword evidence="3" id="KW-0539">Nucleus</keyword>
<dbReference type="PANTHER" id="PTHR47840">
    <property type="entry name" value="ZN(II)2CYS6 TRANSCRIPTION FACTOR (EUROFUNG)-RELATED"/>
    <property type="match status" value="1"/>
</dbReference>
<protein>
    <submittedName>
        <fullName evidence="5">Uncharacterized protein</fullName>
    </submittedName>
</protein>
<feature type="transmembrane region" description="Helical" evidence="4">
    <location>
        <begin position="94"/>
        <end position="117"/>
    </location>
</feature>
<reference evidence="5 6" key="2">
    <citation type="submission" date="2021-10" db="EMBL/GenBank/DDBJ databases">
        <authorList>
            <person name="Piombo E."/>
        </authorList>
    </citation>
    <scope>NUCLEOTIDE SEQUENCE [LARGE SCALE GENOMIC DNA]</scope>
</reference>
<dbReference type="AlphaFoldDB" id="A0A9N9YZ12"/>
<keyword evidence="6" id="KW-1185">Reference proteome</keyword>
<keyword evidence="4" id="KW-0812">Transmembrane</keyword>